<evidence type="ECO:0000313" key="7">
    <source>
        <dbReference type="Proteomes" id="UP001162156"/>
    </source>
</evidence>
<evidence type="ECO:0000313" key="6">
    <source>
        <dbReference type="EMBL" id="KAJ8926841.1"/>
    </source>
</evidence>
<keyword evidence="3" id="KW-0677">Repeat</keyword>
<dbReference type="GO" id="GO:0016020">
    <property type="term" value="C:membrane"/>
    <property type="evidence" value="ECO:0007669"/>
    <property type="project" value="UniProtKB-SubCell"/>
</dbReference>
<dbReference type="GO" id="GO:0007219">
    <property type="term" value="P:Notch signaling pathway"/>
    <property type="evidence" value="ECO:0007669"/>
    <property type="project" value="InterPro"/>
</dbReference>
<sequence length="108" mass="11910">MVFVADSSGVFELRLLSFDNEAGKDDAGKCCIGKTRPNTECEGVCRPRFRVCLKEYQVKIDTTSPCTFGDVITSELGPNPVTDTPQNGFSNSIAFPFPFTWPVSFIFV</sequence>
<dbReference type="EMBL" id="JANEYF010005770">
    <property type="protein sequence ID" value="KAJ8926841.1"/>
    <property type="molecule type" value="Genomic_DNA"/>
</dbReference>
<keyword evidence="1" id="KW-0245">EGF-like domain</keyword>
<evidence type="ECO:0000256" key="2">
    <source>
        <dbReference type="ARBA" id="ARBA00022692"/>
    </source>
</evidence>
<proteinExistence type="predicted"/>
<gene>
    <name evidence="6" type="ORF">NQ314_020691</name>
</gene>
<comment type="caution">
    <text evidence="6">The sequence shown here is derived from an EMBL/GenBank/DDBJ whole genome shotgun (WGS) entry which is preliminary data.</text>
</comment>
<keyword evidence="4" id="KW-1133">Transmembrane helix</keyword>
<accession>A0AAV8WKS5</accession>
<dbReference type="InterPro" id="IPR011651">
    <property type="entry name" value="Notch_ligand_N"/>
</dbReference>
<dbReference type="Gene3D" id="2.60.40.3510">
    <property type="match status" value="1"/>
</dbReference>
<feature type="domain" description="Notch ligand N-terminal" evidence="5">
    <location>
        <begin position="8"/>
        <end position="107"/>
    </location>
</feature>
<name>A0AAV8WKS5_9CUCU</name>
<keyword evidence="4" id="KW-0472">Membrane</keyword>
<evidence type="ECO:0000259" key="5">
    <source>
        <dbReference type="Pfam" id="PF07657"/>
    </source>
</evidence>
<dbReference type="Proteomes" id="UP001162156">
    <property type="component" value="Unassembled WGS sequence"/>
</dbReference>
<evidence type="ECO:0000256" key="1">
    <source>
        <dbReference type="ARBA" id="ARBA00022536"/>
    </source>
</evidence>
<reference evidence="6" key="1">
    <citation type="journal article" date="2023" name="Insect Mol. Biol.">
        <title>Genome sequencing provides insights into the evolution of gene families encoding plant cell wall-degrading enzymes in longhorned beetles.</title>
        <authorList>
            <person name="Shin N.R."/>
            <person name="Okamura Y."/>
            <person name="Kirsch R."/>
            <person name="Pauchet Y."/>
        </authorList>
    </citation>
    <scope>NUCLEOTIDE SEQUENCE</scope>
    <source>
        <strain evidence="6">RBIC_L_NR</strain>
    </source>
</reference>
<organism evidence="6 7">
    <name type="scientific">Rhamnusium bicolor</name>
    <dbReference type="NCBI Taxonomy" id="1586634"/>
    <lineage>
        <taxon>Eukaryota</taxon>
        <taxon>Metazoa</taxon>
        <taxon>Ecdysozoa</taxon>
        <taxon>Arthropoda</taxon>
        <taxon>Hexapoda</taxon>
        <taxon>Insecta</taxon>
        <taxon>Pterygota</taxon>
        <taxon>Neoptera</taxon>
        <taxon>Endopterygota</taxon>
        <taxon>Coleoptera</taxon>
        <taxon>Polyphaga</taxon>
        <taxon>Cucujiformia</taxon>
        <taxon>Chrysomeloidea</taxon>
        <taxon>Cerambycidae</taxon>
        <taxon>Lepturinae</taxon>
        <taxon>Rhagiini</taxon>
        <taxon>Rhamnusium</taxon>
    </lineage>
</organism>
<keyword evidence="2" id="KW-0812">Transmembrane</keyword>
<dbReference type="Pfam" id="PF07657">
    <property type="entry name" value="MNNL"/>
    <property type="match status" value="1"/>
</dbReference>
<protein>
    <recommendedName>
        <fullName evidence="5">Notch ligand N-terminal domain-containing protein</fullName>
    </recommendedName>
</protein>
<keyword evidence="7" id="KW-1185">Reference proteome</keyword>
<evidence type="ECO:0000256" key="4">
    <source>
        <dbReference type="ARBA" id="ARBA00022989"/>
    </source>
</evidence>
<dbReference type="AlphaFoldDB" id="A0AAV8WKS5"/>
<evidence type="ECO:0000256" key="3">
    <source>
        <dbReference type="ARBA" id="ARBA00022737"/>
    </source>
</evidence>